<proteinExistence type="predicted"/>
<reference evidence="1" key="1">
    <citation type="submission" date="2020-02" db="EMBL/GenBank/DDBJ databases">
        <authorList>
            <person name="Meier V. D."/>
        </authorList>
    </citation>
    <scope>NUCLEOTIDE SEQUENCE</scope>
    <source>
        <strain evidence="1">AVDCRST_MAG37</strain>
    </source>
</reference>
<sequence>MSYQGGSYSTGLADVLSAAIIEIGADLEAFDRCHLPTGIVWY</sequence>
<gene>
    <name evidence="1" type="ORF">AVDCRST_MAG37-1076</name>
</gene>
<name>A0A6J4QBY4_9ACTN</name>
<accession>A0A6J4QBY4</accession>
<organism evidence="1">
    <name type="scientific">uncultured Rubrobacteraceae bacterium</name>
    <dbReference type="NCBI Taxonomy" id="349277"/>
    <lineage>
        <taxon>Bacteria</taxon>
        <taxon>Bacillati</taxon>
        <taxon>Actinomycetota</taxon>
        <taxon>Rubrobacteria</taxon>
        <taxon>Rubrobacterales</taxon>
        <taxon>Rubrobacteraceae</taxon>
        <taxon>environmental samples</taxon>
    </lineage>
</organism>
<dbReference type="EMBL" id="CADCVD010000043">
    <property type="protein sequence ID" value="CAA9437585.1"/>
    <property type="molecule type" value="Genomic_DNA"/>
</dbReference>
<protein>
    <submittedName>
        <fullName evidence="1">Uncharacterized protein</fullName>
    </submittedName>
</protein>
<evidence type="ECO:0000313" key="1">
    <source>
        <dbReference type="EMBL" id="CAA9437585.1"/>
    </source>
</evidence>
<dbReference type="AlphaFoldDB" id="A0A6J4QBY4"/>